<dbReference type="Proteomes" id="UP000215596">
    <property type="component" value="Unassembled WGS sequence"/>
</dbReference>
<proteinExistence type="inferred from homology"/>
<comment type="similarity">
    <text evidence="1">Belongs to the NAD(P)-dependent epimerase/dehydratase family.</text>
</comment>
<dbReference type="AlphaFoldDB" id="A0A268EQ40"/>
<evidence type="ECO:0000313" key="4">
    <source>
        <dbReference type="Proteomes" id="UP000215596"/>
    </source>
</evidence>
<gene>
    <name evidence="3" type="ORF">CHH67_15305</name>
</gene>
<organism evidence="3 4">
    <name type="scientific">Paenibacillus campinasensis</name>
    <dbReference type="NCBI Taxonomy" id="66347"/>
    <lineage>
        <taxon>Bacteria</taxon>
        <taxon>Bacillati</taxon>
        <taxon>Bacillota</taxon>
        <taxon>Bacilli</taxon>
        <taxon>Bacillales</taxon>
        <taxon>Paenibacillaceae</taxon>
        <taxon>Paenibacillus</taxon>
    </lineage>
</organism>
<evidence type="ECO:0000313" key="3">
    <source>
        <dbReference type="EMBL" id="PAD75237.1"/>
    </source>
</evidence>
<dbReference type="EMBL" id="NPBY01000046">
    <property type="protein sequence ID" value="PAD75237.1"/>
    <property type="molecule type" value="Genomic_DNA"/>
</dbReference>
<dbReference type="RefSeq" id="WP_095266074.1">
    <property type="nucleotide sequence ID" value="NZ_NPBY01000046.1"/>
</dbReference>
<dbReference type="Gene3D" id="3.40.50.720">
    <property type="entry name" value="NAD(P)-binding Rossmann-like Domain"/>
    <property type="match status" value="1"/>
</dbReference>
<dbReference type="Pfam" id="PF01370">
    <property type="entry name" value="Epimerase"/>
    <property type="match status" value="1"/>
</dbReference>
<sequence>MKMVVTGGAGFIGSHLVDGLVARGCEVHVIDNLTTGDPGRLHSEAILHVADVNSQQTTDYLALLKPDVVFHLAAQADVQRSIADPYEDADTNVLGTINILEACRKSKIRKIVFASTSGVYGDLEKEQLTEDDPLSPISYYALSKMVGEQYIRLYSRYFGLEYTILRYGNVYGPGQTAKGEGGVVAVFGDRLKRSEPFTVYGDGNQTRDFIFVKDVVEANLASIDQGNGQTLHVSTGRRSSINELVSQLTALHPEPVDVRYLPPKQGDILHSCLNNDRTKAVLGWDAETSLAEGIAKTYRSWFQA</sequence>
<evidence type="ECO:0000256" key="1">
    <source>
        <dbReference type="ARBA" id="ARBA00007637"/>
    </source>
</evidence>
<dbReference type="Gene3D" id="3.90.25.10">
    <property type="entry name" value="UDP-galactose 4-epimerase, domain 1"/>
    <property type="match status" value="1"/>
</dbReference>
<dbReference type="InterPro" id="IPR001509">
    <property type="entry name" value="Epimerase_deHydtase"/>
</dbReference>
<protein>
    <submittedName>
        <fullName evidence="3">UDP-glucose 4-epimerase</fullName>
    </submittedName>
</protein>
<comment type="caution">
    <text evidence="3">The sequence shown here is derived from an EMBL/GenBank/DDBJ whole genome shotgun (WGS) entry which is preliminary data.</text>
</comment>
<dbReference type="InterPro" id="IPR036291">
    <property type="entry name" value="NAD(P)-bd_dom_sf"/>
</dbReference>
<dbReference type="PANTHER" id="PTHR43000">
    <property type="entry name" value="DTDP-D-GLUCOSE 4,6-DEHYDRATASE-RELATED"/>
    <property type="match status" value="1"/>
</dbReference>
<evidence type="ECO:0000259" key="2">
    <source>
        <dbReference type="Pfam" id="PF01370"/>
    </source>
</evidence>
<dbReference type="OrthoDB" id="9771073at2"/>
<accession>A0A268EQ40</accession>
<name>A0A268EQ40_9BACL</name>
<feature type="domain" description="NAD-dependent epimerase/dehydratase" evidence="2">
    <location>
        <begin position="3"/>
        <end position="225"/>
    </location>
</feature>
<reference evidence="3 4" key="1">
    <citation type="submission" date="2017-07" db="EMBL/GenBank/DDBJ databases">
        <title>Isolation and whole genome analysis of endospore-forming bacteria from heroin.</title>
        <authorList>
            <person name="Kalinowski J."/>
            <person name="Ahrens B."/>
            <person name="Al-Dilaimi A."/>
            <person name="Winkler A."/>
            <person name="Wibberg D."/>
            <person name="Schleenbecker U."/>
            <person name="Ruckert C."/>
            <person name="Wolfel R."/>
            <person name="Grass G."/>
        </authorList>
    </citation>
    <scope>NUCLEOTIDE SEQUENCE [LARGE SCALE GENOMIC DNA]</scope>
    <source>
        <strain evidence="3 4">7537-G1</strain>
    </source>
</reference>
<dbReference type="SUPFAM" id="SSF51735">
    <property type="entry name" value="NAD(P)-binding Rossmann-fold domains"/>
    <property type="match status" value="1"/>
</dbReference>